<gene>
    <name evidence="2" type="ORF">FWK35_00026281</name>
</gene>
<comment type="caution">
    <text evidence="2">The sequence shown here is derived from an EMBL/GenBank/DDBJ whole genome shotgun (WGS) entry which is preliminary data.</text>
</comment>
<sequence>MSPEMRVRAVEIKMGENPPKDVFQSIEQCHALIFPLIRELLLILGTLPVSVASAERNFSILRRLLKTWLRSQMGQIRLTGLALMHVHRNIDVNVNNIIDRFAKNKRKIDFISNHHIGDYMSSTKIGKYIIIHKNANINCNGPLAHF</sequence>
<proteinExistence type="predicted"/>
<organism evidence="2 3">
    <name type="scientific">Aphis craccivora</name>
    <name type="common">Cowpea aphid</name>
    <dbReference type="NCBI Taxonomy" id="307492"/>
    <lineage>
        <taxon>Eukaryota</taxon>
        <taxon>Metazoa</taxon>
        <taxon>Ecdysozoa</taxon>
        <taxon>Arthropoda</taxon>
        <taxon>Hexapoda</taxon>
        <taxon>Insecta</taxon>
        <taxon>Pterygota</taxon>
        <taxon>Neoptera</taxon>
        <taxon>Paraneoptera</taxon>
        <taxon>Hemiptera</taxon>
        <taxon>Sternorrhyncha</taxon>
        <taxon>Aphidomorpha</taxon>
        <taxon>Aphidoidea</taxon>
        <taxon>Aphididae</taxon>
        <taxon>Aphidini</taxon>
        <taxon>Aphis</taxon>
        <taxon>Aphis</taxon>
    </lineage>
</organism>
<name>A0A6G0VZ04_APHCR</name>
<dbReference type="PANTHER" id="PTHR46289:SF14">
    <property type="entry name" value="DUF4371 DOMAIN-CONTAINING PROTEIN"/>
    <property type="match status" value="1"/>
</dbReference>
<dbReference type="EMBL" id="VUJU01010304">
    <property type="protein sequence ID" value="KAF0714866.1"/>
    <property type="molecule type" value="Genomic_DNA"/>
</dbReference>
<protein>
    <submittedName>
        <fullName evidence="2">52 kDa repressor of the inhibitor of the protein kinase-like</fullName>
    </submittedName>
</protein>
<feature type="domain" description="HAT C-terminal dimerisation" evidence="1">
    <location>
        <begin position="29"/>
        <end position="90"/>
    </location>
</feature>
<dbReference type="GO" id="GO:0046983">
    <property type="term" value="F:protein dimerization activity"/>
    <property type="evidence" value="ECO:0007669"/>
    <property type="project" value="InterPro"/>
</dbReference>
<accession>A0A6G0VZ04</accession>
<reference evidence="2 3" key="1">
    <citation type="submission" date="2019-08" db="EMBL/GenBank/DDBJ databases">
        <title>Whole genome of Aphis craccivora.</title>
        <authorList>
            <person name="Voronova N.V."/>
            <person name="Shulinski R.S."/>
            <person name="Bandarenka Y.V."/>
            <person name="Zhorov D.G."/>
            <person name="Warner D."/>
        </authorList>
    </citation>
    <scope>NUCLEOTIDE SEQUENCE [LARGE SCALE GENOMIC DNA]</scope>
    <source>
        <strain evidence="2">180601</strain>
        <tissue evidence="2">Whole Body</tissue>
    </source>
</reference>
<dbReference type="InterPro" id="IPR008906">
    <property type="entry name" value="HATC_C_dom"/>
</dbReference>
<dbReference type="Pfam" id="PF05699">
    <property type="entry name" value="Dimer_Tnp_hAT"/>
    <property type="match status" value="1"/>
</dbReference>
<evidence type="ECO:0000313" key="2">
    <source>
        <dbReference type="EMBL" id="KAF0714866.1"/>
    </source>
</evidence>
<dbReference type="Proteomes" id="UP000478052">
    <property type="component" value="Unassembled WGS sequence"/>
</dbReference>
<evidence type="ECO:0000259" key="1">
    <source>
        <dbReference type="Pfam" id="PF05699"/>
    </source>
</evidence>
<dbReference type="AlphaFoldDB" id="A0A6G0VZ04"/>
<evidence type="ECO:0000313" key="3">
    <source>
        <dbReference type="Proteomes" id="UP000478052"/>
    </source>
</evidence>
<keyword evidence="3" id="KW-1185">Reference proteome</keyword>
<dbReference type="PANTHER" id="PTHR46289">
    <property type="entry name" value="52 KDA REPRESSOR OF THE INHIBITOR OF THE PROTEIN KINASE-LIKE PROTEIN-RELATED"/>
    <property type="match status" value="1"/>
</dbReference>
<dbReference type="InterPro" id="IPR052958">
    <property type="entry name" value="IFN-induced_PKR_regulator"/>
</dbReference>